<dbReference type="Pfam" id="PF02321">
    <property type="entry name" value="OEP"/>
    <property type="match status" value="2"/>
</dbReference>
<dbReference type="GO" id="GO:0015288">
    <property type="term" value="F:porin activity"/>
    <property type="evidence" value="ECO:0007669"/>
    <property type="project" value="TreeGrafter"/>
</dbReference>
<evidence type="ECO:0000256" key="1">
    <source>
        <dbReference type="ARBA" id="ARBA00004442"/>
    </source>
</evidence>
<keyword evidence="8" id="KW-0732">Signal</keyword>
<keyword evidence="7" id="KW-0998">Cell outer membrane</keyword>
<evidence type="ECO:0000313" key="9">
    <source>
        <dbReference type="EMBL" id="TDX51163.1"/>
    </source>
</evidence>
<comment type="similarity">
    <text evidence="2">Belongs to the outer membrane factor (OMF) (TC 1.B.17) family.</text>
</comment>
<gene>
    <name evidence="9" type="ORF">C7959_11539</name>
</gene>
<comment type="subcellular location">
    <subcellularLocation>
        <location evidence="1">Cell outer membrane</location>
    </subcellularLocation>
</comment>
<evidence type="ECO:0000256" key="7">
    <source>
        <dbReference type="ARBA" id="ARBA00023237"/>
    </source>
</evidence>
<sequence>MRKNIVLSLVFCMLFSLIISNLAYAEESYQSEFDKVNICIIYEGNDKFNLKLKKRIEKEVLELLSDKYQVEFSEFRADDLAVHNIVMDKLLANQEIDVIITAGILGSYSAISRDNFSKAVIAPFIIDDDTVNFSIKEDKSGVENLNFITVNSFLKRDIKFFKRLTNFDKMTFITPKNLIMGNEKIVELLNQEAKENNIKVDYIYTNNSKKDIIKELDKVEAAYISPLISEDKGSLLLAELNQRKIPTFTLADIMRYKEGFLAGYSHNKEINARARAAALNLELILAGEEAADLPIYIDKSDEEFVINMKVAHEIGFLPDWDILETAKLINQDNSVKEELTLQESIETALDNNLDLQAAEKDLDIAQDNLKQASNKRKPKFDLNTTYAQVDETRAGKGIASEQKLTGGLKLEQVLFSEDLNANIDIKGDLYKQSKVELKKKKLDLILDTINSYIQTLKVRADMRLQEENIQLIKDNLNIAKTKNEIGVSGPADIYRWESQQSVGLMNLSQAESQLRMVKDNLKRTLNLPLTEDIELTEIDQQNLFQELYKEFKIDNPWELENLSEKLVKESIQNSPEVESIDYLIKVKEREYQMKKRRYYLPQIGLSAQYDTYLEEWGIDGPRGADAHGEDEWSIGIQASFPLYDGGNKKVELSKVKKEIQQLKTTKKSLVDKLSQNLRNKLTVVNTEYRKNKYAKDAVDTAYKNLELVKDAYSKGLVSVAELLDAQSAVINAKRQEFVTKYNFLNSVAEVQRALGNFDIIDIN</sequence>
<dbReference type="RefSeq" id="WP_134116993.1">
    <property type="nucleotide sequence ID" value="NZ_SOEG01000015.1"/>
</dbReference>
<dbReference type="Proteomes" id="UP000295832">
    <property type="component" value="Unassembled WGS sequence"/>
</dbReference>
<dbReference type="GO" id="GO:0015562">
    <property type="term" value="F:efflux transmembrane transporter activity"/>
    <property type="evidence" value="ECO:0007669"/>
    <property type="project" value="InterPro"/>
</dbReference>
<keyword evidence="5" id="KW-0812">Transmembrane</keyword>
<organism evidence="9 10">
    <name type="scientific">Orenia marismortui</name>
    <dbReference type="NCBI Taxonomy" id="46469"/>
    <lineage>
        <taxon>Bacteria</taxon>
        <taxon>Bacillati</taxon>
        <taxon>Bacillota</taxon>
        <taxon>Clostridia</taxon>
        <taxon>Halanaerobiales</taxon>
        <taxon>Halobacteroidaceae</taxon>
        <taxon>Orenia</taxon>
    </lineage>
</organism>
<evidence type="ECO:0000256" key="4">
    <source>
        <dbReference type="ARBA" id="ARBA00022452"/>
    </source>
</evidence>
<dbReference type="Gene3D" id="1.20.1600.10">
    <property type="entry name" value="Outer membrane efflux proteins (OEP)"/>
    <property type="match status" value="1"/>
</dbReference>
<evidence type="ECO:0000256" key="6">
    <source>
        <dbReference type="ARBA" id="ARBA00023136"/>
    </source>
</evidence>
<name>A0A4R8H7X6_9FIRM</name>
<dbReference type="PANTHER" id="PTHR30026">
    <property type="entry name" value="OUTER MEMBRANE PROTEIN TOLC"/>
    <property type="match status" value="1"/>
</dbReference>
<protein>
    <submittedName>
        <fullName evidence="9">Outer membrane protein TolC</fullName>
    </submittedName>
</protein>
<accession>A0A4R8H7X6</accession>
<dbReference type="GO" id="GO:0009279">
    <property type="term" value="C:cell outer membrane"/>
    <property type="evidence" value="ECO:0007669"/>
    <property type="project" value="UniProtKB-SubCell"/>
</dbReference>
<feature type="chain" id="PRO_5020693557" evidence="8">
    <location>
        <begin position="26"/>
        <end position="763"/>
    </location>
</feature>
<dbReference type="InterPro" id="IPR003423">
    <property type="entry name" value="OMP_efflux"/>
</dbReference>
<dbReference type="PANTHER" id="PTHR30026:SF20">
    <property type="entry name" value="OUTER MEMBRANE PROTEIN TOLC"/>
    <property type="match status" value="1"/>
</dbReference>
<dbReference type="InterPro" id="IPR051906">
    <property type="entry name" value="TolC-like"/>
</dbReference>
<dbReference type="SUPFAM" id="SSF56954">
    <property type="entry name" value="Outer membrane efflux proteins (OEP)"/>
    <property type="match status" value="1"/>
</dbReference>
<reference evidence="9 10" key="1">
    <citation type="submission" date="2019-03" db="EMBL/GenBank/DDBJ databases">
        <title>Subsurface microbial communities from deep shales in Ohio and West Virginia, USA.</title>
        <authorList>
            <person name="Wrighton K."/>
        </authorList>
    </citation>
    <scope>NUCLEOTIDE SEQUENCE [LARGE SCALE GENOMIC DNA]</scope>
    <source>
        <strain evidence="9 10">MSL 6dP</strain>
    </source>
</reference>
<proteinExistence type="inferred from homology"/>
<dbReference type="AlphaFoldDB" id="A0A4R8H7X6"/>
<dbReference type="STRING" id="926561.GCA_000379025_02881"/>
<keyword evidence="10" id="KW-1185">Reference proteome</keyword>
<keyword evidence="3" id="KW-0813">Transport</keyword>
<evidence type="ECO:0000256" key="2">
    <source>
        <dbReference type="ARBA" id="ARBA00007613"/>
    </source>
</evidence>
<evidence type="ECO:0000256" key="5">
    <source>
        <dbReference type="ARBA" id="ARBA00022692"/>
    </source>
</evidence>
<keyword evidence="6" id="KW-0472">Membrane</keyword>
<dbReference type="EMBL" id="SOEG01000015">
    <property type="protein sequence ID" value="TDX51163.1"/>
    <property type="molecule type" value="Genomic_DNA"/>
</dbReference>
<evidence type="ECO:0000256" key="8">
    <source>
        <dbReference type="SAM" id="SignalP"/>
    </source>
</evidence>
<feature type="signal peptide" evidence="8">
    <location>
        <begin position="1"/>
        <end position="25"/>
    </location>
</feature>
<keyword evidence="4" id="KW-1134">Transmembrane beta strand</keyword>
<evidence type="ECO:0000313" key="10">
    <source>
        <dbReference type="Proteomes" id="UP000295832"/>
    </source>
</evidence>
<evidence type="ECO:0000256" key="3">
    <source>
        <dbReference type="ARBA" id="ARBA00022448"/>
    </source>
</evidence>
<dbReference type="GO" id="GO:1990281">
    <property type="term" value="C:efflux pump complex"/>
    <property type="evidence" value="ECO:0007669"/>
    <property type="project" value="TreeGrafter"/>
</dbReference>
<comment type="caution">
    <text evidence="9">The sequence shown here is derived from an EMBL/GenBank/DDBJ whole genome shotgun (WGS) entry which is preliminary data.</text>
</comment>